<dbReference type="EMBL" id="JBHLTL010000001">
    <property type="protein sequence ID" value="MFC0588210.1"/>
    <property type="molecule type" value="Genomic_DNA"/>
</dbReference>
<dbReference type="Pfam" id="PF07969">
    <property type="entry name" value="Amidohydro_3"/>
    <property type="match status" value="1"/>
</dbReference>
<dbReference type="PANTHER" id="PTHR11647:SF1">
    <property type="entry name" value="COLLAPSIN RESPONSE MEDIATOR PROTEIN"/>
    <property type="match status" value="1"/>
</dbReference>
<organism evidence="2 3">
    <name type="scientific">Novosphingobium aquiterrae</name>
    <dbReference type="NCBI Taxonomy" id="624388"/>
    <lineage>
        <taxon>Bacteria</taxon>
        <taxon>Pseudomonadati</taxon>
        <taxon>Pseudomonadota</taxon>
        <taxon>Alphaproteobacteria</taxon>
        <taxon>Sphingomonadales</taxon>
        <taxon>Sphingomonadaceae</taxon>
        <taxon>Novosphingobium</taxon>
    </lineage>
</organism>
<keyword evidence="3" id="KW-1185">Reference proteome</keyword>
<comment type="caution">
    <text evidence="2">The sequence shown here is derived from an EMBL/GenBank/DDBJ whole genome shotgun (WGS) entry which is preliminary data.</text>
</comment>
<protein>
    <submittedName>
        <fullName evidence="2">Amidohydrolase family protein</fullName>
    </submittedName>
</protein>
<evidence type="ECO:0000313" key="2">
    <source>
        <dbReference type="EMBL" id="MFC0588210.1"/>
    </source>
</evidence>
<dbReference type="PANTHER" id="PTHR11647">
    <property type="entry name" value="HYDRANTOINASE/DIHYDROPYRIMIDINASE FAMILY MEMBER"/>
    <property type="match status" value="1"/>
</dbReference>
<dbReference type="Gene3D" id="3.20.20.140">
    <property type="entry name" value="Metal-dependent hydrolases"/>
    <property type="match status" value="2"/>
</dbReference>
<dbReference type="InterPro" id="IPR013108">
    <property type="entry name" value="Amidohydro_3"/>
</dbReference>
<feature type="domain" description="Amidohydrolase 3" evidence="1">
    <location>
        <begin position="47"/>
        <end position="555"/>
    </location>
</feature>
<proteinExistence type="predicted"/>
<name>A0ABV6PEF1_9SPHN</name>
<reference evidence="2 3" key="1">
    <citation type="submission" date="2024-09" db="EMBL/GenBank/DDBJ databases">
        <authorList>
            <person name="Sun Q."/>
            <person name="Mori K."/>
        </authorList>
    </citation>
    <scope>NUCLEOTIDE SEQUENCE [LARGE SCALE GENOMIC DNA]</scope>
    <source>
        <strain evidence="2 3">NCAIM B.02537</strain>
    </source>
</reference>
<evidence type="ECO:0000259" key="1">
    <source>
        <dbReference type="Pfam" id="PF07969"/>
    </source>
</evidence>
<gene>
    <name evidence="2" type="ORF">ACFFF7_02160</name>
</gene>
<dbReference type="InterPro" id="IPR011059">
    <property type="entry name" value="Metal-dep_hydrolase_composite"/>
</dbReference>
<accession>A0ABV6PEF1</accession>
<dbReference type="InterPro" id="IPR032466">
    <property type="entry name" value="Metal_Hydrolase"/>
</dbReference>
<dbReference type="Gene3D" id="2.30.40.10">
    <property type="entry name" value="Urease, subunit C, domain 1"/>
    <property type="match status" value="1"/>
</dbReference>
<sequence>MAVAHYDLIIRGGTMHDGTGAAPRRCDVAVKDGKIAALGDIDAEADQVIDAQGMIVTPGFVDVHTHFDGQVTWEDRLSPSSGHGVTTAVMGNCGVGFAPCRPAERDTLVKLMEGIEDIPEVVMVEGLPWNWETFPEYLDALDQRELDIDIAAQIPHSAVRVYVMGERAARKEAPTAEDLAAMRSLVAEGIAAGAFGVTTSRNVMHRTKAGDLAPSLYSDVDELCALAGGLTDANGGVFQIIPAPMEPAETEFPILRQVAEQSGRPVSFTLLDVPNQPGDGWRYHMEGLKQAAADGLEMRGQVAPRPVGMFFGLDLSVHHFSSHPSYKDIAQLPLAERVAIMRDPAFREKLLAEQPEDSNPTTLMLIAAFRAAYQWADSPNYEPAKQDRVDARAEAAGRMLDDYAYDALLANDGHAVFYLPAANYTQGDLKSVREMLGSPHTVMALADGGAHYGLICDASFPVYYLQRWSRDAAADERIDLPDAIAELTSRPAALIGLTDRGRIAPGMKADLNVIDLERLALHVPTIQYDLPAGGKRMHQRAEGIVATVVSGKVTYRDGLHTGALPGRLVRRQGLAAAA</sequence>
<dbReference type="SUPFAM" id="SSF51338">
    <property type="entry name" value="Composite domain of metallo-dependent hydrolases"/>
    <property type="match status" value="1"/>
</dbReference>
<evidence type="ECO:0000313" key="3">
    <source>
        <dbReference type="Proteomes" id="UP001589943"/>
    </source>
</evidence>
<dbReference type="CDD" id="cd01297">
    <property type="entry name" value="D-aminoacylase"/>
    <property type="match status" value="1"/>
</dbReference>
<dbReference type="SUPFAM" id="SSF51556">
    <property type="entry name" value="Metallo-dependent hydrolases"/>
    <property type="match status" value="1"/>
</dbReference>
<dbReference type="Proteomes" id="UP001589943">
    <property type="component" value="Unassembled WGS sequence"/>
</dbReference>
<dbReference type="InterPro" id="IPR050378">
    <property type="entry name" value="Metallo-dep_Hydrolases_sf"/>
</dbReference>
<dbReference type="RefSeq" id="WP_379479717.1">
    <property type="nucleotide sequence ID" value="NZ_JBHLTL010000001.1"/>
</dbReference>